<evidence type="ECO:0000313" key="3">
    <source>
        <dbReference type="EMBL" id="ELY42623.1"/>
    </source>
</evidence>
<protein>
    <recommendedName>
        <fullName evidence="2">DUF7344 domain-containing protein</fullName>
    </recommendedName>
</protein>
<proteinExistence type="predicted"/>
<comment type="caution">
    <text evidence="3">The sequence shown here is derived from an EMBL/GenBank/DDBJ whole genome shotgun (WGS) entry which is preliminary data.</text>
</comment>
<reference evidence="3 4" key="1">
    <citation type="journal article" date="2014" name="PLoS Genet.">
        <title>Phylogenetically driven sequencing of extremely halophilic archaea reveals strategies for static and dynamic osmo-response.</title>
        <authorList>
            <person name="Becker E.A."/>
            <person name="Seitzer P.M."/>
            <person name="Tritt A."/>
            <person name="Larsen D."/>
            <person name="Krusor M."/>
            <person name="Yao A.I."/>
            <person name="Wu D."/>
            <person name="Madern D."/>
            <person name="Eisen J.A."/>
            <person name="Darling A.E."/>
            <person name="Facciotti M.T."/>
        </authorList>
    </citation>
    <scope>NUCLEOTIDE SEQUENCE [LARGE SCALE GENOMIC DNA]</scope>
    <source>
        <strain evidence="3 4">JCM 14089</strain>
    </source>
</reference>
<keyword evidence="4" id="KW-1185">Reference proteome</keyword>
<feature type="region of interest" description="Disordered" evidence="1">
    <location>
        <begin position="1"/>
        <end position="27"/>
    </location>
</feature>
<dbReference type="OrthoDB" id="247722at2157"/>
<dbReference type="Pfam" id="PF24035">
    <property type="entry name" value="DUF7344"/>
    <property type="match status" value="1"/>
</dbReference>
<gene>
    <name evidence="3" type="ORF">C495_14957</name>
</gene>
<dbReference type="eggNOG" id="arCOG03828">
    <property type="taxonomic scope" value="Archaea"/>
</dbReference>
<dbReference type="Proteomes" id="UP000011661">
    <property type="component" value="Unassembled WGS sequence"/>
</dbReference>
<dbReference type="RefSeq" id="WP_008164288.1">
    <property type="nucleotide sequence ID" value="NZ_AOHX01000045.1"/>
</dbReference>
<feature type="domain" description="DUF7344" evidence="2">
    <location>
        <begin position="27"/>
        <end position="110"/>
    </location>
</feature>
<dbReference type="EMBL" id="AOHX01000045">
    <property type="protein sequence ID" value="ELY42623.1"/>
    <property type="molecule type" value="Genomic_DNA"/>
</dbReference>
<sequence>MLPLVSEPESLSTLQSTPATETDPATDLLADQQRRTVLEYLVEHDRPVSLVELAEYVTLEQRGHPSGALAATGDALLGTRRRVQLSLRHVHLPALAAADAIDFDVDTNTISLREIGAELLIRR</sequence>
<feature type="compositionally biased region" description="Polar residues" evidence="1">
    <location>
        <begin position="9"/>
        <end position="20"/>
    </location>
</feature>
<accession>L9W2S8</accession>
<evidence type="ECO:0000313" key="4">
    <source>
        <dbReference type="Proteomes" id="UP000011661"/>
    </source>
</evidence>
<evidence type="ECO:0000256" key="1">
    <source>
        <dbReference type="SAM" id="MobiDB-lite"/>
    </source>
</evidence>
<dbReference type="PATRIC" id="fig|1230460.4.peg.3037"/>
<evidence type="ECO:0000259" key="2">
    <source>
        <dbReference type="Pfam" id="PF24035"/>
    </source>
</evidence>
<organism evidence="3 4">
    <name type="scientific">Natronorubrum sulfidifaciens JCM 14089</name>
    <dbReference type="NCBI Taxonomy" id="1230460"/>
    <lineage>
        <taxon>Archaea</taxon>
        <taxon>Methanobacteriati</taxon>
        <taxon>Methanobacteriota</taxon>
        <taxon>Stenosarchaea group</taxon>
        <taxon>Halobacteria</taxon>
        <taxon>Halobacteriales</taxon>
        <taxon>Natrialbaceae</taxon>
        <taxon>Natronorubrum</taxon>
    </lineage>
</organism>
<dbReference type="AlphaFoldDB" id="L9W2S8"/>
<dbReference type="InterPro" id="IPR055768">
    <property type="entry name" value="DUF7344"/>
</dbReference>
<name>L9W2S8_9EURY</name>